<feature type="transmembrane region" description="Helical" evidence="2">
    <location>
        <begin position="54"/>
        <end position="73"/>
    </location>
</feature>
<accession>A0AAN9A2D4</accession>
<sequence length="107" mass="11836">MSGMWEVGIGTRRQGTQPLSRSVLSRAFRVVTVPPVRIAAQKSPSGTQVPFTDLILPSPTCFFLIFRYLIVIFRTTTRGMPLPPPSDPQLVLAEKKNHMSDIGDLTP</sequence>
<dbReference type="AlphaFoldDB" id="A0AAN9A2D4"/>
<evidence type="ECO:0000256" key="2">
    <source>
        <dbReference type="SAM" id="Phobius"/>
    </source>
</evidence>
<reference evidence="3 4" key="1">
    <citation type="submission" date="2023-11" db="EMBL/GenBank/DDBJ databases">
        <title>Halocaridina rubra genome assembly.</title>
        <authorList>
            <person name="Smith C."/>
        </authorList>
    </citation>
    <scope>NUCLEOTIDE SEQUENCE [LARGE SCALE GENOMIC DNA]</scope>
    <source>
        <strain evidence="3">EP-1</strain>
        <tissue evidence="3">Whole</tissue>
    </source>
</reference>
<proteinExistence type="predicted"/>
<feature type="region of interest" description="Disordered" evidence="1">
    <location>
        <begin position="79"/>
        <end position="107"/>
    </location>
</feature>
<dbReference type="EMBL" id="JAXCGZ010013990">
    <property type="protein sequence ID" value="KAK7071739.1"/>
    <property type="molecule type" value="Genomic_DNA"/>
</dbReference>
<organism evidence="3 4">
    <name type="scientific">Halocaridina rubra</name>
    <name type="common">Hawaiian red shrimp</name>
    <dbReference type="NCBI Taxonomy" id="373956"/>
    <lineage>
        <taxon>Eukaryota</taxon>
        <taxon>Metazoa</taxon>
        <taxon>Ecdysozoa</taxon>
        <taxon>Arthropoda</taxon>
        <taxon>Crustacea</taxon>
        <taxon>Multicrustacea</taxon>
        <taxon>Malacostraca</taxon>
        <taxon>Eumalacostraca</taxon>
        <taxon>Eucarida</taxon>
        <taxon>Decapoda</taxon>
        <taxon>Pleocyemata</taxon>
        <taxon>Caridea</taxon>
        <taxon>Atyoidea</taxon>
        <taxon>Atyidae</taxon>
        <taxon>Halocaridina</taxon>
    </lineage>
</organism>
<keyword evidence="2" id="KW-0812">Transmembrane</keyword>
<gene>
    <name evidence="3" type="ORF">SK128_021112</name>
</gene>
<keyword evidence="2" id="KW-0472">Membrane</keyword>
<protein>
    <submittedName>
        <fullName evidence="3">Uncharacterized protein</fullName>
    </submittedName>
</protein>
<keyword evidence="2" id="KW-1133">Transmembrane helix</keyword>
<evidence type="ECO:0000313" key="4">
    <source>
        <dbReference type="Proteomes" id="UP001381693"/>
    </source>
</evidence>
<dbReference type="Proteomes" id="UP001381693">
    <property type="component" value="Unassembled WGS sequence"/>
</dbReference>
<comment type="caution">
    <text evidence="3">The sequence shown here is derived from an EMBL/GenBank/DDBJ whole genome shotgun (WGS) entry which is preliminary data.</text>
</comment>
<evidence type="ECO:0000313" key="3">
    <source>
        <dbReference type="EMBL" id="KAK7071739.1"/>
    </source>
</evidence>
<name>A0AAN9A2D4_HALRR</name>
<evidence type="ECO:0000256" key="1">
    <source>
        <dbReference type="SAM" id="MobiDB-lite"/>
    </source>
</evidence>
<keyword evidence="4" id="KW-1185">Reference proteome</keyword>